<dbReference type="EMBL" id="QRUP01000021">
    <property type="protein sequence ID" value="RGR70254.1"/>
    <property type="molecule type" value="Genomic_DNA"/>
</dbReference>
<dbReference type="Pfam" id="PF07470">
    <property type="entry name" value="Glyco_hydro_88"/>
    <property type="match status" value="1"/>
</dbReference>
<dbReference type="SUPFAM" id="SSF48208">
    <property type="entry name" value="Six-hairpin glycosidases"/>
    <property type="match status" value="1"/>
</dbReference>
<protein>
    <submittedName>
        <fullName evidence="5">Glucoronyl hydrolase</fullName>
    </submittedName>
</protein>
<evidence type="ECO:0000313" key="6">
    <source>
        <dbReference type="Proteomes" id="UP000284178"/>
    </source>
</evidence>
<dbReference type="GO" id="GO:0052757">
    <property type="term" value="F:chondroitin hydrolase activity"/>
    <property type="evidence" value="ECO:0007669"/>
    <property type="project" value="TreeGrafter"/>
</dbReference>
<dbReference type="Gene3D" id="1.50.10.10">
    <property type="match status" value="1"/>
</dbReference>
<proteinExistence type="inferred from homology"/>
<dbReference type="InterPro" id="IPR012341">
    <property type="entry name" value="6hp_glycosidase-like_sf"/>
</dbReference>
<comment type="caution">
    <text evidence="5">The sequence shown here is derived from an EMBL/GenBank/DDBJ whole genome shotgun (WGS) entry which is preliminary data.</text>
</comment>
<feature type="binding site" evidence="4">
    <location>
        <position position="163"/>
    </location>
    <ligand>
        <name>substrate</name>
    </ligand>
</feature>
<feature type="binding site" evidence="4">
    <location>
        <position position="235"/>
    </location>
    <ligand>
        <name>substrate</name>
    </ligand>
</feature>
<dbReference type="RefSeq" id="WP_117895767.1">
    <property type="nucleotide sequence ID" value="NZ_CABJCV010000021.1"/>
</dbReference>
<feature type="binding site" evidence="4">
    <location>
        <position position="103"/>
    </location>
    <ligand>
        <name>substrate</name>
    </ligand>
</feature>
<reference evidence="5 6" key="1">
    <citation type="submission" date="2018-08" db="EMBL/GenBank/DDBJ databases">
        <title>A genome reference for cultivated species of the human gut microbiota.</title>
        <authorList>
            <person name="Zou Y."/>
            <person name="Xue W."/>
            <person name="Luo G."/>
        </authorList>
    </citation>
    <scope>NUCLEOTIDE SEQUENCE [LARGE SCALE GENOMIC DNA]</scope>
    <source>
        <strain evidence="5 6">AF24-29</strain>
    </source>
</reference>
<evidence type="ECO:0000313" key="5">
    <source>
        <dbReference type="EMBL" id="RGR70254.1"/>
    </source>
</evidence>
<evidence type="ECO:0000256" key="4">
    <source>
        <dbReference type="PIRSR" id="PIRSR610905-2"/>
    </source>
</evidence>
<evidence type="ECO:0000256" key="1">
    <source>
        <dbReference type="ARBA" id="ARBA00022801"/>
    </source>
</evidence>
<dbReference type="InterPro" id="IPR010905">
    <property type="entry name" value="Glyco_hydro_88"/>
</dbReference>
<dbReference type="PANTHER" id="PTHR36845:SF1">
    <property type="entry name" value="HYDROLASE, PUTATIVE (AFU_ORTHOLOGUE AFUA_7G05090)-RELATED"/>
    <property type="match status" value="1"/>
</dbReference>
<keyword evidence="6" id="KW-1185">Reference proteome</keyword>
<dbReference type="InterPro" id="IPR052369">
    <property type="entry name" value="UG_Glycosaminoglycan_Hydrolase"/>
</dbReference>
<feature type="active site" description="Proton donor" evidence="3">
    <location>
        <position position="163"/>
    </location>
</feature>
<keyword evidence="1 5" id="KW-0378">Hydrolase</keyword>
<sequence length="390" mass="45261">MDRIQFLDKPQATKAEITAALDRACAQVEKNLPAFTYSYQAASSTDLFYQPIINKDWTNGFWTGEIWLAYEHTKKNIFKYAALIQVEDFYKRINEEFSVDHHDLGFLYSLSCVAGYKLTGDETAKKAAIMAAEKLITRFQEKGEFIQAWGEMGDKDSYRLIIDCLLNLPLLYWASEVTGDPKFADIAHKHIRTAMKCVVREDYSTIHTYFFDPETGLPLKGVTHQGNRDNSAWARGQAWGVYGTILSYQYTQDPEYLELFRHISDYYLRHLPKDLVPFWDFDFTDGSSEPRDSSSAAIVICGFLEAAKVLDKEEAEYYTKLAYQMMKSLIDNYEVKDWDSTNGILLHSTYNRHTPTNTCRNKGVDECCSWGDYYYMEALTRMVTDWNRYW</sequence>
<dbReference type="GO" id="GO:0000272">
    <property type="term" value="P:polysaccharide catabolic process"/>
    <property type="evidence" value="ECO:0007669"/>
    <property type="project" value="TreeGrafter"/>
</dbReference>
<feature type="binding site" evidence="4">
    <location>
        <position position="221"/>
    </location>
    <ligand>
        <name>substrate</name>
    </ligand>
</feature>
<accession>A0A412FQ51</accession>
<dbReference type="AlphaFoldDB" id="A0A412FQ51"/>
<feature type="binding site" evidence="4">
    <location>
        <position position="223"/>
    </location>
    <ligand>
        <name>substrate</name>
    </ligand>
</feature>
<feature type="binding site" evidence="4">
    <location>
        <position position="239"/>
    </location>
    <ligand>
        <name>substrate</name>
    </ligand>
</feature>
<gene>
    <name evidence="5" type="ORF">DWY25_14020</name>
</gene>
<evidence type="ECO:0000256" key="3">
    <source>
        <dbReference type="PIRSR" id="PIRSR610905-1"/>
    </source>
</evidence>
<comment type="similarity">
    <text evidence="2">Belongs to the glycosyl hydrolase 88 family.</text>
</comment>
<dbReference type="PANTHER" id="PTHR36845">
    <property type="entry name" value="HYDROLASE, PUTATIVE (AFU_ORTHOLOGUE AFUA_7G05090)-RELATED"/>
    <property type="match status" value="1"/>
</dbReference>
<name>A0A412FQ51_9FIRM</name>
<dbReference type="GeneID" id="83016514"/>
<organism evidence="5 6">
    <name type="scientific">Holdemania filiformis</name>
    <dbReference type="NCBI Taxonomy" id="61171"/>
    <lineage>
        <taxon>Bacteria</taxon>
        <taxon>Bacillati</taxon>
        <taxon>Bacillota</taxon>
        <taxon>Erysipelotrichia</taxon>
        <taxon>Erysipelotrichales</taxon>
        <taxon>Erysipelotrichaceae</taxon>
        <taxon>Holdemania</taxon>
    </lineage>
</organism>
<feature type="active site" description="Nucleophile" evidence="3">
    <location>
        <position position="103"/>
    </location>
</feature>
<dbReference type="Proteomes" id="UP000284178">
    <property type="component" value="Unassembled WGS sequence"/>
</dbReference>
<evidence type="ECO:0000256" key="2">
    <source>
        <dbReference type="ARBA" id="ARBA00038358"/>
    </source>
</evidence>
<dbReference type="InterPro" id="IPR008928">
    <property type="entry name" value="6-hairpin_glycosidase_sf"/>
</dbReference>